<feature type="transmembrane region" description="Helical" evidence="1">
    <location>
        <begin position="36"/>
        <end position="57"/>
    </location>
</feature>
<evidence type="ECO:0000256" key="1">
    <source>
        <dbReference type="SAM" id="Phobius"/>
    </source>
</evidence>
<dbReference type="EMBL" id="LR796174">
    <property type="protein sequence ID" value="CAB4123914.1"/>
    <property type="molecule type" value="Genomic_DNA"/>
</dbReference>
<evidence type="ECO:0000313" key="2">
    <source>
        <dbReference type="EMBL" id="CAB4123914.1"/>
    </source>
</evidence>
<keyword evidence="1" id="KW-0812">Transmembrane</keyword>
<feature type="transmembrane region" description="Helical" evidence="1">
    <location>
        <begin position="12"/>
        <end position="30"/>
    </location>
</feature>
<gene>
    <name evidence="2" type="ORF">UFOVP46_125</name>
</gene>
<protein>
    <submittedName>
        <fullName evidence="2">Uncharacterized protein</fullName>
    </submittedName>
</protein>
<sequence length="120" mass="12972">MKDVVRRLKKILVRSIGVIMAFFIPGMAAGASTVGWFMGGLIGVATAFSSIIIFFGVQLAWDEVISDEDIEKGFRASVAKAAKDNPDIAEAVKTSAEESLELEDVMGDLDELFDEKGDLK</sequence>
<organism evidence="2">
    <name type="scientific">uncultured Caudovirales phage</name>
    <dbReference type="NCBI Taxonomy" id="2100421"/>
    <lineage>
        <taxon>Viruses</taxon>
        <taxon>Duplodnaviria</taxon>
        <taxon>Heunggongvirae</taxon>
        <taxon>Uroviricota</taxon>
        <taxon>Caudoviricetes</taxon>
        <taxon>Peduoviridae</taxon>
        <taxon>Maltschvirus</taxon>
        <taxon>Maltschvirus maltsch</taxon>
    </lineage>
</organism>
<reference evidence="2" key="1">
    <citation type="submission" date="2020-04" db="EMBL/GenBank/DDBJ databases">
        <authorList>
            <person name="Chiriac C."/>
            <person name="Salcher M."/>
            <person name="Ghai R."/>
            <person name="Kavagutti S V."/>
        </authorList>
    </citation>
    <scope>NUCLEOTIDE SEQUENCE</scope>
</reference>
<name>A0A6J5KNE8_9CAUD</name>
<proteinExistence type="predicted"/>
<keyword evidence="1" id="KW-0472">Membrane</keyword>
<accession>A0A6J5KNE8</accession>
<keyword evidence="1" id="KW-1133">Transmembrane helix</keyword>